<feature type="region of interest" description="Disordered" evidence="1">
    <location>
        <begin position="1"/>
        <end position="24"/>
    </location>
</feature>
<reference evidence="2" key="2">
    <citation type="journal article" date="2015" name="Data Brief">
        <title>Shoot transcriptome of the giant reed, Arundo donax.</title>
        <authorList>
            <person name="Barrero R.A."/>
            <person name="Guerrero F.D."/>
            <person name="Moolhuijzen P."/>
            <person name="Goolsby J.A."/>
            <person name="Tidwell J."/>
            <person name="Bellgard S.E."/>
            <person name="Bellgard M.I."/>
        </authorList>
    </citation>
    <scope>NUCLEOTIDE SEQUENCE</scope>
    <source>
        <tissue evidence="2">Shoot tissue taken approximately 20 cm above the soil surface</tissue>
    </source>
</reference>
<feature type="compositionally biased region" description="Basic residues" evidence="1">
    <location>
        <begin position="72"/>
        <end position="86"/>
    </location>
</feature>
<evidence type="ECO:0000256" key="1">
    <source>
        <dbReference type="SAM" id="MobiDB-lite"/>
    </source>
</evidence>
<proteinExistence type="predicted"/>
<dbReference type="EMBL" id="GBRH01211916">
    <property type="protein sequence ID" value="JAD85979.1"/>
    <property type="molecule type" value="Transcribed_RNA"/>
</dbReference>
<accession>A0A0A9DBK0</accession>
<sequence>MSGRRSTKFLPVVDDGDGVDQPPFDLHCGGADAAERDDALAGDPEVVVREEAAPFAAQTLGEGRAVEEHGRERRRHREQRHQPALRRRSHGRLLLLLVA</sequence>
<feature type="region of interest" description="Disordered" evidence="1">
    <location>
        <begin position="65"/>
        <end position="86"/>
    </location>
</feature>
<protein>
    <submittedName>
        <fullName evidence="2">Uncharacterized protein</fullName>
    </submittedName>
</protein>
<organism evidence="2">
    <name type="scientific">Arundo donax</name>
    <name type="common">Giant reed</name>
    <name type="synonym">Donax arundinaceus</name>
    <dbReference type="NCBI Taxonomy" id="35708"/>
    <lineage>
        <taxon>Eukaryota</taxon>
        <taxon>Viridiplantae</taxon>
        <taxon>Streptophyta</taxon>
        <taxon>Embryophyta</taxon>
        <taxon>Tracheophyta</taxon>
        <taxon>Spermatophyta</taxon>
        <taxon>Magnoliopsida</taxon>
        <taxon>Liliopsida</taxon>
        <taxon>Poales</taxon>
        <taxon>Poaceae</taxon>
        <taxon>PACMAD clade</taxon>
        <taxon>Arundinoideae</taxon>
        <taxon>Arundineae</taxon>
        <taxon>Arundo</taxon>
    </lineage>
</organism>
<dbReference type="AlphaFoldDB" id="A0A0A9DBK0"/>
<reference evidence="2" key="1">
    <citation type="submission" date="2014-09" db="EMBL/GenBank/DDBJ databases">
        <authorList>
            <person name="Magalhaes I.L.F."/>
            <person name="Oliveira U."/>
            <person name="Santos F.R."/>
            <person name="Vidigal T.H.D.A."/>
            <person name="Brescovit A.D."/>
            <person name="Santos A.J."/>
        </authorList>
    </citation>
    <scope>NUCLEOTIDE SEQUENCE</scope>
    <source>
        <tissue evidence="2">Shoot tissue taken approximately 20 cm above the soil surface</tissue>
    </source>
</reference>
<evidence type="ECO:0000313" key="2">
    <source>
        <dbReference type="EMBL" id="JAD85979.1"/>
    </source>
</evidence>
<name>A0A0A9DBK0_ARUDO</name>